<dbReference type="RefSeq" id="WP_029158621.1">
    <property type="nucleotide sequence ID" value="NZ_NIXP01000014.1"/>
</dbReference>
<dbReference type="Pfam" id="PF18722">
    <property type="entry name" value="MazG_C"/>
    <property type="match status" value="1"/>
</dbReference>
<comment type="caution">
    <text evidence="2">The sequence shown here is derived from an EMBL/GenBank/DDBJ whole genome shotgun (WGS) entry which is preliminary data.</text>
</comment>
<protein>
    <submittedName>
        <fullName evidence="2">Pyrophosphatase</fullName>
    </submittedName>
</protein>
<dbReference type="Gene3D" id="1.10.287.1080">
    <property type="entry name" value="MazG-like"/>
    <property type="match status" value="1"/>
</dbReference>
<name>A0A246L2X1_9GAMM</name>
<dbReference type="EMBL" id="NIXP01000014">
    <property type="protein sequence ID" value="OWR35083.1"/>
    <property type="molecule type" value="Genomic_DNA"/>
</dbReference>
<dbReference type="InterPro" id="IPR011379">
    <property type="entry name" value="MazG-related_GP37"/>
</dbReference>
<dbReference type="InterPro" id="IPR041407">
    <property type="entry name" value="MazG_C"/>
</dbReference>
<accession>A0A246L2X1</accession>
<dbReference type="SUPFAM" id="SSF101386">
    <property type="entry name" value="all-alpha NTP pyrophosphatases"/>
    <property type="match status" value="1"/>
</dbReference>
<dbReference type="AlphaFoldDB" id="A0A246L2X1"/>
<evidence type="ECO:0000259" key="1">
    <source>
        <dbReference type="Pfam" id="PF18722"/>
    </source>
</evidence>
<reference evidence="2 3" key="1">
    <citation type="submission" date="2017-06" db="EMBL/GenBank/DDBJ databases">
        <authorList>
            <person name="Kim H.J."/>
            <person name="Triplett B.A."/>
        </authorList>
    </citation>
    <scope>NUCLEOTIDE SEQUENCE [LARGE SCALE GENOMIC DNA]</scope>
    <source>
        <strain evidence="2 3">S18795</strain>
    </source>
</reference>
<gene>
    <name evidence="2" type="ORF">CEE55_03425</name>
</gene>
<evidence type="ECO:0000313" key="3">
    <source>
        <dbReference type="Proteomes" id="UP000197904"/>
    </source>
</evidence>
<sequence>MQKEGSLLLSDYAAEIAATDVLNPTDFSPVLQGLYGEIGGIMATAKKHIREKSAYPGFKKAAEEEFGDTLWYLAALCRRMQIPLEEVFAEAANHGDFKNVGAASDMAEGALAYIAMPIAEPGSVDTTLVRLGQSAAALLGSSPTHSDLVSFARAYLDAIRAAELIFSEVARGNLRKARGAFLEPQPADLIGLDFDSDFGDEEQLPRNFKIRVNQRGSGKSYLQWNGVFIGDPLTDNIADRDGYRFHDVFHFSYAAVLHWSPVIRALIKHKRKSKPKYDEEQDSGRAIVVEEGLTAWIFSRAKELNFFEKQEKISLGILKTIGEFVSGYEVEKCPLKLWEKAILDGYAVFRQLKENQGGWIIGDREQRTIKYMPLELEK</sequence>
<dbReference type="Proteomes" id="UP000197904">
    <property type="component" value="Unassembled WGS sequence"/>
</dbReference>
<feature type="domain" description="MazG C-terminal" evidence="1">
    <location>
        <begin position="193"/>
        <end position="374"/>
    </location>
</feature>
<evidence type="ECO:0000313" key="2">
    <source>
        <dbReference type="EMBL" id="OWR35083.1"/>
    </source>
</evidence>
<organism evidence="2 3">
    <name type="scientific">Stenotrophomonas pavanii</name>
    <dbReference type="NCBI Taxonomy" id="487698"/>
    <lineage>
        <taxon>Bacteria</taxon>
        <taxon>Pseudomonadati</taxon>
        <taxon>Pseudomonadota</taxon>
        <taxon>Gammaproteobacteria</taxon>
        <taxon>Lysobacterales</taxon>
        <taxon>Lysobacteraceae</taxon>
        <taxon>Stenotrophomonas</taxon>
    </lineage>
</organism>
<dbReference type="CDD" id="cd11541">
    <property type="entry name" value="NTP-PPase_u4"/>
    <property type="match status" value="1"/>
</dbReference>
<dbReference type="GeneID" id="92897740"/>
<proteinExistence type="predicted"/>